<dbReference type="PATRIC" id="fig|1218508.4.peg.146"/>
<dbReference type="EMBL" id="JXBZ01000002">
    <property type="protein sequence ID" value="KJY51099.1"/>
    <property type="molecule type" value="Genomic_DNA"/>
</dbReference>
<organism evidence="2 3">
    <name type="scientific">Bombilactobacillus mellis</name>
    <dbReference type="NCBI Taxonomy" id="1218508"/>
    <lineage>
        <taxon>Bacteria</taxon>
        <taxon>Bacillati</taxon>
        <taxon>Bacillota</taxon>
        <taxon>Bacilli</taxon>
        <taxon>Lactobacillales</taxon>
        <taxon>Lactobacillaceae</taxon>
        <taxon>Bombilactobacillus</taxon>
    </lineage>
</organism>
<evidence type="ECO:0000313" key="3">
    <source>
        <dbReference type="Proteomes" id="UP000033695"/>
    </source>
</evidence>
<feature type="transmembrane region" description="Helical" evidence="1">
    <location>
        <begin position="9"/>
        <end position="32"/>
    </location>
</feature>
<keyword evidence="1" id="KW-1133">Transmembrane helix</keyword>
<sequence length="393" mass="43413">MEEVRLRNLFLLWFGAAISIAEIVTGTLMAPLGFGRGILAIIIGHVIGCFGFLLPAGYISAHYQSTAIKVTQLTFGKQGVRLFSLLNVLQLLGWTAVMIANAQLAMNVLTQSFFHWQSKLLMSGIVAGLIILWLLLRHDWLFKINNWVVLLLTLAMIVFVVSLLQKAPTTHAPQASALSFNNAVELNVTMALSWLPVIGDYTKQTRHPIQTSWCSVLGYFGGSVAMFVLGLSIARWTGRTDISQALAQSQLGLIALLIVVFSTVTTTFMDAYSAATNLQNLNAKVPVNAAAIGITIVGFFIAIGISLQYYENFLYAIGSAFTPLFAIVFVSVFVIKQRLALVWNFAWWLLGVIAYYGLQQLNLIFGPTFWLLIFESLAVYLTSKVTPRYPLSW</sequence>
<dbReference type="AlphaFoldDB" id="A0A0F4KYS4"/>
<feature type="transmembrane region" description="Helical" evidence="1">
    <location>
        <begin position="82"/>
        <end position="104"/>
    </location>
</feature>
<dbReference type="GO" id="GO:0015209">
    <property type="term" value="F:cytosine transmembrane transporter activity"/>
    <property type="evidence" value="ECO:0007669"/>
    <property type="project" value="InterPro"/>
</dbReference>
<feature type="transmembrane region" description="Helical" evidence="1">
    <location>
        <begin position="253"/>
        <end position="275"/>
    </location>
</feature>
<reference evidence="2 3" key="1">
    <citation type="submission" date="2014-12" db="EMBL/GenBank/DDBJ databases">
        <title>Comparative genomics of the lactic acid bacteria isolated from the honey bee gut.</title>
        <authorList>
            <person name="Ellegaard K.M."/>
            <person name="Tamarit D."/>
            <person name="Javelind E."/>
            <person name="Olofsson T."/>
            <person name="Andersson S.G."/>
            <person name="Vasquez A."/>
        </authorList>
    </citation>
    <scope>NUCLEOTIDE SEQUENCE [LARGE SCALE GENOMIC DNA]</scope>
    <source>
        <strain evidence="2 3">Hon2</strain>
    </source>
</reference>
<feature type="transmembrane region" description="Helical" evidence="1">
    <location>
        <begin position="38"/>
        <end position="61"/>
    </location>
</feature>
<evidence type="ECO:0000313" key="2">
    <source>
        <dbReference type="EMBL" id="KJY51099.1"/>
    </source>
</evidence>
<feature type="transmembrane region" description="Helical" evidence="1">
    <location>
        <begin position="213"/>
        <end position="233"/>
    </location>
</feature>
<comment type="caution">
    <text evidence="2">The sequence shown here is derived from an EMBL/GenBank/DDBJ whole genome shotgun (WGS) entry which is preliminary data.</text>
</comment>
<dbReference type="GO" id="GO:0005886">
    <property type="term" value="C:plasma membrane"/>
    <property type="evidence" value="ECO:0007669"/>
    <property type="project" value="TreeGrafter"/>
</dbReference>
<feature type="transmembrane region" description="Helical" evidence="1">
    <location>
        <begin position="147"/>
        <end position="164"/>
    </location>
</feature>
<feature type="transmembrane region" description="Helical" evidence="1">
    <location>
        <begin position="313"/>
        <end position="334"/>
    </location>
</feature>
<dbReference type="NCBIfam" id="TIGR02358">
    <property type="entry name" value="thia_cytX"/>
    <property type="match status" value="1"/>
</dbReference>
<gene>
    <name evidence="2" type="primary">thiP</name>
    <name evidence="2" type="ORF">JG29_01420</name>
</gene>
<feature type="transmembrane region" description="Helical" evidence="1">
    <location>
        <begin position="287"/>
        <end position="307"/>
    </location>
</feature>
<dbReference type="RefSeq" id="WP_045922056.1">
    <property type="nucleotide sequence ID" value="NZ_JBHTHW010000004.1"/>
</dbReference>
<evidence type="ECO:0000256" key="1">
    <source>
        <dbReference type="SAM" id="Phobius"/>
    </source>
</evidence>
<feature type="transmembrane region" description="Helical" evidence="1">
    <location>
        <begin position="116"/>
        <end position="135"/>
    </location>
</feature>
<dbReference type="InterPro" id="IPR012732">
    <property type="entry name" value="Thia_CytX"/>
</dbReference>
<keyword evidence="1" id="KW-0812">Transmembrane</keyword>
<dbReference type="InterPro" id="IPR030191">
    <property type="entry name" value="CodB"/>
</dbReference>
<name>A0A0F4KYS4_9LACO</name>
<keyword evidence="1" id="KW-0472">Membrane</keyword>
<dbReference type="HOGENOM" id="CLU_048240_1_0_9"/>
<keyword evidence="3" id="KW-1185">Reference proteome</keyword>
<protein>
    <submittedName>
        <fullName evidence="2">Hydroxymethylpyrimidine permease</fullName>
    </submittedName>
</protein>
<accession>A0A0F4KYS4</accession>
<dbReference type="PANTHER" id="PTHR30569">
    <property type="entry name" value="CYTOSINE TRANSPORTER CODB"/>
    <property type="match status" value="1"/>
</dbReference>
<dbReference type="PANTHER" id="PTHR30569:SF0">
    <property type="entry name" value="CYTOSINE PERMEASE"/>
    <property type="match status" value="1"/>
</dbReference>
<dbReference type="STRING" id="1218508.JG29_01420"/>
<feature type="transmembrane region" description="Helical" evidence="1">
    <location>
        <begin position="341"/>
        <end position="358"/>
    </location>
</feature>
<dbReference type="OrthoDB" id="9780088at2"/>
<proteinExistence type="predicted"/>
<dbReference type="Proteomes" id="UP000033695">
    <property type="component" value="Unassembled WGS sequence"/>
</dbReference>
<dbReference type="Gene3D" id="1.10.4160.10">
    <property type="entry name" value="Hydantoin permease"/>
    <property type="match status" value="1"/>
</dbReference>
<feature type="transmembrane region" description="Helical" evidence="1">
    <location>
        <begin position="364"/>
        <end position="383"/>
    </location>
</feature>